<evidence type="ECO:0000256" key="6">
    <source>
        <dbReference type="ARBA" id="ARBA00023006"/>
    </source>
</evidence>
<dbReference type="EMBL" id="FQ790358">
    <property type="protein sequence ID" value="CCD55920.1"/>
    <property type="molecule type" value="Genomic_DNA"/>
</dbReference>
<dbReference type="InterPro" id="IPR050495">
    <property type="entry name" value="ATG22/LtaA_families"/>
</dbReference>
<dbReference type="AlphaFoldDB" id="G2YWC2"/>
<dbReference type="InParanoid" id="G2YWC2"/>
<keyword evidence="3 8" id="KW-0813">Transport</keyword>
<dbReference type="SUPFAM" id="SSF103473">
    <property type="entry name" value="MFS general substrate transporter"/>
    <property type="match status" value="1"/>
</dbReference>
<evidence type="ECO:0000256" key="1">
    <source>
        <dbReference type="ARBA" id="ARBA00004128"/>
    </source>
</evidence>
<keyword evidence="5 8" id="KW-1133">Transmembrane helix</keyword>
<dbReference type="OrthoDB" id="42657at2759"/>
<comment type="caution">
    <text evidence="8">Lacks conserved residue(s) required for the propagation of feature annotation.</text>
</comment>
<feature type="transmembrane region" description="Helical" evidence="8">
    <location>
        <begin position="45"/>
        <end position="65"/>
    </location>
</feature>
<keyword evidence="4 8" id="KW-0812">Transmembrane</keyword>
<keyword evidence="8" id="KW-0926">Vacuole</keyword>
<evidence type="ECO:0000256" key="4">
    <source>
        <dbReference type="ARBA" id="ARBA00022692"/>
    </source>
</evidence>
<gene>
    <name evidence="9" type="ORF">BofuT4_P150520.1</name>
</gene>
<protein>
    <recommendedName>
        <fullName evidence="8">Autophagy-related protein</fullName>
    </recommendedName>
</protein>
<keyword evidence="6 8" id="KW-0072">Autophagy</keyword>
<sequence length="99" mass="11166">MMSEVTPRGYEGMFFGLFGITNKAQSSILGPNVIQAIVNHTNNNWMGFPFLFALCAFASIIIWFVDVEKGREDCRIYVAERKAVHTSTQRQTTGDTNEQ</sequence>
<evidence type="ECO:0000313" key="10">
    <source>
        <dbReference type="Proteomes" id="UP000008177"/>
    </source>
</evidence>
<evidence type="ECO:0000256" key="2">
    <source>
        <dbReference type="ARBA" id="ARBA00006978"/>
    </source>
</evidence>
<comment type="function">
    <text evidence="8">Vacuolar effluxer which mediate the efflux of amino acids resulting from autophagic degradation. The release of autophagic amino acids allows the maintenance of protein synthesis and viability during nitrogen starvation.</text>
</comment>
<dbReference type="GO" id="GO:0005774">
    <property type="term" value="C:vacuolar membrane"/>
    <property type="evidence" value="ECO:0007669"/>
    <property type="project" value="UniProtKB-SubCell"/>
</dbReference>
<proteinExistence type="inferred from homology"/>
<dbReference type="Proteomes" id="UP000008177">
    <property type="component" value="Unplaced contigs"/>
</dbReference>
<dbReference type="HOGENOM" id="CLU_178659_0_0_1"/>
<evidence type="ECO:0000313" key="9">
    <source>
        <dbReference type="EMBL" id="CCD55920.1"/>
    </source>
</evidence>
<evidence type="ECO:0000256" key="8">
    <source>
        <dbReference type="RuleBase" id="RU363073"/>
    </source>
</evidence>
<evidence type="ECO:0000256" key="5">
    <source>
        <dbReference type="ARBA" id="ARBA00022989"/>
    </source>
</evidence>
<comment type="subcellular location">
    <subcellularLocation>
        <location evidence="1 8">Vacuole membrane</location>
        <topology evidence="1 8">Multi-pass membrane protein</topology>
    </subcellularLocation>
</comment>
<dbReference type="Pfam" id="PF11700">
    <property type="entry name" value="ATG22"/>
    <property type="match status" value="1"/>
</dbReference>
<evidence type="ECO:0000256" key="7">
    <source>
        <dbReference type="ARBA" id="ARBA00023136"/>
    </source>
</evidence>
<reference evidence="10" key="1">
    <citation type="journal article" date="2011" name="PLoS Genet.">
        <title>Genomic analysis of the necrotrophic fungal pathogens Sclerotinia sclerotiorum and Botrytis cinerea.</title>
        <authorList>
            <person name="Amselem J."/>
            <person name="Cuomo C.A."/>
            <person name="van Kan J.A."/>
            <person name="Viaud M."/>
            <person name="Benito E.P."/>
            <person name="Couloux A."/>
            <person name="Coutinho P.M."/>
            <person name="de Vries R.P."/>
            <person name="Dyer P.S."/>
            <person name="Fillinger S."/>
            <person name="Fournier E."/>
            <person name="Gout L."/>
            <person name="Hahn M."/>
            <person name="Kohn L."/>
            <person name="Lapalu N."/>
            <person name="Plummer K.M."/>
            <person name="Pradier J.M."/>
            <person name="Quevillon E."/>
            <person name="Sharon A."/>
            <person name="Simon A."/>
            <person name="ten Have A."/>
            <person name="Tudzynski B."/>
            <person name="Tudzynski P."/>
            <person name="Wincker P."/>
            <person name="Andrew M."/>
            <person name="Anthouard V."/>
            <person name="Beever R.E."/>
            <person name="Beffa R."/>
            <person name="Benoit I."/>
            <person name="Bouzid O."/>
            <person name="Brault B."/>
            <person name="Chen Z."/>
            <person name="Choquer M."/>
            <person name="Collemare J."/>
            <person name="Cotton P."/>
            <person name="Danchin E.G."/>
            <person name="Da Silva C."/>
            <person name="Gautier A."/>
            <person name="Giraud C."/>
            <person name="Giraud T."/>
            <person name="Gonzalez C."/>
            <person name="Grossetete S."/>
            <person name="Guldener U."/>
            <person name="Henrissat B."/>
            <person name="Howlett B.J."/>
            <person name="Kodira C."/>
            <person name="Kretschmer M."/>
            <person name="Lappartient A."/>
            <person name="Leroch M."/>
            <person name="Levis C."/>
            <person name="Mauceli E."/>
            <person name="Neuveglise C."/>
            <person name="Oeser B."/>
            <person name="Pearson M."/>
            <person name="Poulain J."/>
            <person name="Poussereau N."/>
            <person name="Quesneville H."/>
            <person name="Rascle C."/>
            <person name="Schumacher J."/>
            <person name="Segurens B."/>
            <person name="Sexton A."/>
            <person name="Silva E."/>
            <person name="Sirven C."/>
            <person name="Soanes D.M."/>
            <person name="Talbot N.J."/>
            <person name="Templeton M."/>
            <person name="Yandava C."/>
            <person name="Yarden O."/>
            <person name="Zeng Q."/>
            <person name="Rollins J.A."/>
            <person name="Lebrun M.H."/>
            <person name="Dickman M."/>
        </authorList>
    </citation>
    <scope>NUCLEOTIDE SEQUENCE [LARGE SCALE GENOMIC DNA]</scope>
    <source>
        <strain evidence="10">T4</strain>
    </source>
</reference>
<dbReference type="GO" id="GO:0006865">
    <property type="term" value="P:amino acid transport"/>
    <property type="evidence" value="ECO:0007669"/>
    <property type="project" value="UniProtKB-KW"/>
</dbReference>
<dbReference type="PANTHER" id="PTHR23519:SF4">
    <property type="entry name" value="AUTOPHAGY-RELATED PROTEIN"/>
    <property type="match status" value="1"/>
</dbReference>
<dbReference type="InterPro" id="IPR036259">
    <property type="entry name" value="MFS_trans_sf"/>
</dbReference>
<name>G2YWC2_BOTF4</name>
<keyword evidence="8" id="KW-0029">Amino-acid transport</keyword>
<evidence type="ECO:0000256" key="3">
    <source>
        <dbReference type="ARBA" id="ARBA00022448"/>
    </source>
</evidence>
<accession>G2YWC2</accession>
<dbReference type="GO" id="GO:0006914">
    <property type="term" value="P:autophagy"/>
    <property type="evidence" value="ECO:0007669"/>
    <property type="project" value="UniProtKB-KW"/>
</dbReference>
<dbReference type="PANTHER" id="PTHR23519">
    <property type="entry name" value="AUTOPHAGY-RELATED PROTEIN 22"/>
    <property type="match status" value="1"/>
</dbReference>
<comment type="similarity">
    <text evidence="2 8">Belongs to the ATG22 family.</text>
</comment>
<keyword evidence="7 8" id="KW-0472">Membrane</keyword>
<dbReference type="STRING" id="999810.G2YWC2"/>
<dbReference type="InterPro" id="IPR024671">
    <property type="entry name" value="Atg22-like"/>
</dbReference>
<organism evidence="9 10">
    <name type="scientific">Botryotinia fuckeliana (strain T4)</name>
    <name type="common">Noble rot fungus</name>
    <name type="synonym">Botrytis cinerea</name>
    <dbReference type="NCBI Taxonomy" id="999810"/>
    <lineage>
        <taxon>Eukaryota</taxon>
        <taxon>Fungi</taxon>
        <taxon>Dikarya</taxon>
        <taxon>Ascomycota</taxon>
        <taxon>Pezizomycotina</taxon>
        <taxon>Leotiomycetes</taxon>
        <taxon>Helotiales</taxon>
        <taxon>Sclerotiniaceae</taxon>
        <taxon>Botrytis</taxon>
    </lineage>
</organism>